<dbReference type="STRING" id="4072.A0A2G2YEJ7"/>
<sequence>MASFEALYGMIYKSPIGWFEVGEAVVVRPDLVFETLEKMCEWILCRSSFLADMICYNLLIEAYGQSSLVKKAESTYLALLDARCVPTEDTSALLLKSYSKCGMLEKAEADFSVMRKNGLPPMSDHVAEEHIKILEKEVSFMRENQERVLQERLELEVQQRVEQEVFRLRQQSDDRFKSMEEQWSRMMSDMTLSSRSFSNSTLPNRDSSNA</sequence>
<dbReference type="EMBL" id="AYRZ02000011">
    <property type="protein sequence ID" value="PHT67991.1"/>
    <property type="molecule type" value="Genomic_DNA"/>
</dbReference>
<evidence type="ECO:0000256" key="2">
    <source>
        <dbReference type="PROSITE-ProRule" id="PRU00708"/>
    </source>
</evidence>
<evidence type="ECO:0000256" key="3">
    <source>
        <dbReference type="SAM" id="MobiDB-lite"/>
    </source>
</evidence>
<accession>A0A2G2YEJ7</accession>
<feature type="region of interest" description="Disordered" evidence="3">
    <location>
        <begin position="191"/>
        <end position="210"/>
    </location>
</feature>
<feature type="repeat" description="PPR" evidence="2">
    <location>
        <begin position="87"/>
        <end position="121"/>
    </location>
</feature>
<dbReference type="Pfam" id="PF01535">
    <property type="entry name" value="PPR"/>
    <property type="match status" value="2"/>
</dbReference>
<dbReference type="AlphaFoldDB" id="A0A2G2YEJ7"/>
<keyword evidence="1" id="KW-0677">Repeat</keyword>
<dbReference type="PROSITE" id="PS51375">
    <property type="entry name" value="PPR"/>
    <property type="match status" value="2"/>
</dbReference>
<dbReference type="Gramene" id="PHT67991">
    <property type="protein sequence ID" value="PHT67991"/>
    <property type="gene ID" value="T459_27478"/>
</dbReference>
<proteinExistence type="predicted"/>
<dbReference type="InterPro" id="IPR011990">
    <property type="entry name" value="TPR-like_helical_dom_sf"/>
</dbReference>
<dbReference type="Proteomes" id="UP000222542">
    <property type="component" value="Unassembled WGS sequence"/>
</dbReference>
<protein>
    <recommendedName>
        <fullName evidence="6">Pentatricopeptide repeat-containing protein</fullName>
    </recommendedName>
</protein>
<evidence type="ECO:0008006" key="6">
    <source>
        <dbReference type="Google" id="ProtNLM"/>
    </source>
</evidence>
<keyword evidence="5" id="KW-1185">Reference proteome</keyword>
<dbReference type="PANTHER" id="PTHR47937:SF8">
    <property type="entry name" value="PENTATRICOPEPTIDE REPEAT DOMAIN CONTAINING PROTEIN-RELATED"/>
    <property type="match status" value="1"/>
</dbReference>
<reference evidence="4 5" key="2">
    <citation type="journal article" date="2017" name="Genome Biol.">
        <title>New reference genome sequences of hot pepper reveal the massive evolution of plant disease-resistance genes by retroduplication.</title>
        <authorList>
            <person name="Kim S."/>
            <person name="Park J."/>
            <person name="Yeom S.I."/>
            <person name="Kim Y.M."/>
            <person name="Seo E."/>
            <person name="Kim K.T."/>
            <person name="Kim M.S."/>
            <person name="Lee J.M."/>
            <person name="Cheong K."/>
            <person name="Shin H.S."/>
            <person name="Kim S.B."/>
            <person name="Han K."/>
            <person name="Lee J."/>
            <person name="Park M."/>
            <person name="Lee H.A."/>
            <person name="Lee H.Y."/>
            <person name="Lee Y."/>
            <person name="Oh S."/>
            <person name="Lee J.H."/>
            <person name="Choi E."/>
            <person name="Choi E."/>
            <person name="Lee S.E."/>
            <person name="Jeon J."/>
            <person name="Kim H."/>
            <person name="Choi G."/>
            <person name="Song H."/>
            <person name="Lee J."/>
            <person name="Lee S.C."/>
            <person name="Kwon J.K."/>
            <person name="Lee H.Y."/>
            <person name="Koo N."/>
            <person name="Hong Y."/>
            <person name="Kim R.W."/>
            <person name="Kang W.H."/>
            <person name="Huh J.H."/>
            <person name="Kang B.C."/>
            <person name="Yang T.J."/>
            <person name="Lee Y.H."/>
            <person name="Bennetzen J.L."/>
            <person name="Choi D."/>
        </authorList>
    </citation>
    <scope>NUCLEOTIDE SEQUENCE [LARGE SCALE GENOMIC DNA]</scope>
    <source>
        <strain evidence="5">cv. CM334</strain>
    </source>
</reference>
<dbReference type="InterPro" id="IPR002885">
    <property type="entry name" value="PPR_rpt"/>
</dbReference>
<dbReference type="NCBIfam" id="TIGR00756">
    <property type="entry name" value="PPR"/>
    <property type="match status" value="1"/>
</dbReference>
<evidence type="ECO:0000313" key="4">
    <source>
        <dbReference type="EMBL" id="PHT67991.1"/>
    </source>
</evidence>
<dbReference type="PANTHER" id="PTHR47937">
    <property type="entry name" value="PLASTID TRANSCRIPTIONALLY ACTIVE CHROMOSOME 2-LIKE PROTEIN"/>
    <property type="match status" value="1"/>
</dbReference>
<comment type="caution">
    <text evidence="4">The sequence shown here is derived from an EMBL/GenBank/DDBJ whole genome shotgun (WGS) entry which is preliminary data.</text>
</comment>
<dbReference type="InterPro" id="IPR052308">
    <property type="entry name" value="PPR_domain-containing"/>
</dbReference>
<reference evidence="4 5" key="1">
    <citation type="journal article" date="2014" name="Nat. Genet.">
        <title>Genome sequence of the hot pepper provides insights into the evolution of pungency in Capsicum species.</title>
        <authorList>
            <person name="Kim S."/>
            <person name="Park M."/>
            <person name="Yeom S.I."/>
            <person name="Kim Y.M."/>
            <person name="Lee J.M."/>
            <person name="Lee H.A."/>
            <person name="Seo E."/>
            <person name="Choi J."/>
            <person name="Cheong K."/>
            <person name="Kim K.T."/>
            <person name="Jung K."/>
            <person name="Lee G.W."/>
            <person name="Oh S.K."/>
            <person name="Bae C."/>
            <person name="Kim S.B."/>
            <person name="Lee H.Y."/>
            <person name="Kim S.Y."/>
            <person name="Kim M.S."/>
            <person name="Kang B.C."/>
            <person name="Jo Y.D."/>
            <person name="Yang H.B."/>
            <person name="Jeong H.J."/>
            <person name="Kang W.H."/>
            <person name="Kwon J.K."/>
            <person name="Shin C."/>
            <person name="Lim J.Y."/>
            <person name="Park J.H."/>
            <person name="Huh J.H."/>
            <person name="Kim J.S."/>
            <person name="Kim B.D."/>
            <person name="Cohen O."/>
            <person name="Paran I."/>
            <person name="Suh M.C."/>
            <person name="Lee S.B."/>
            <person name="Kim Y.K."/>
            <person name="Shin Y."/>
            <person name="Noh S.J."/>
            <person name="Park J."/>
            <person name="Seo Y.S."/>
            <person name="Kwon S.Y."/>
            <person name="Kim H.A."/>
            <person name="Park J.M."/>
            <person name="Kim H.J."/>
            <person name="Choi S.B."/>
            <person name="Bosland P.W."/>
            <person name="Reeves G."/>
            <person name="Jo S.H."/>
            <person name="Lee B.W."/>
            <person name="Cho H.T."/>
            <person name="Choi H.S."/>
            <person name="Lee M.S."/>
            <person name="Yu Y."/>
            <person name="Do Choi Y."/>
            <person name="Park B.S."/>
            <person name="van Deynze A."/>
            <person name="Ashrafi H."/>
            <person name="Hill T."/>
            <person name="Kim W.T."/>
            <person name="Pai H.S."/>
            <person name="Ahn H.K."/>
            <person name="Yeam I."/>
            <person name="Giovannoni J.J."/>
            <person name="Rose J.K."/>
            <person name="Sorensen I."/>
            <person name="Lee S.J."/>
            <person name="Kim R.W."/>
            <person name="Choi I.Y."/>
            <person name="Choi B.S."/>
            <person name="Lim J.S."/>
            <person name="Lee Y.H."/>
            <person name="Choi D."/>
        </authorList>
    </citation>
    <scope>NUCLEOTIDE SEQUENCE [LARGE SCALE GENOMIC DNA]</scope>
    <source>
        <strain evidence="5">cv. CM334</strain>
    </source>
</reference>
<organism evidence="4 5">
    <name type="scientific">Capsicum annuum</name>
    <name type="common">Capsicum pepper</name>
    <dbReference type="NCBI Taxonomy" id="4072"/>
    <lineage>
        <taxon>Eukaryota</taxon>
        <taxon>Viridiplantae</taxon>
        <taxon>Streptophyta</taxon>
        <taxon>Embryophyta</taxon>
        <taxon>Tracheophyta</taxon>
        <taxon>Spermatophyta</taxon>
        <taxon>Magnoliopsida</taxon>
        <taxon>eudicotyledons</taxon>
        <taxon>Gunneridae</taxon>
        <taxon>Pentapetalae</taxon>
        <taxon>asterids</taxon>
        <taxon>lamiids</taxon>
        <taxon>Solanales</taxon>
        <taxon>Solanaceae</taxon>
        <taxon>Solanoideae</taxon>
        <taxon>Capsiceae</taxon>
        <taxon>Capsicum</taxon>
    </lineage>
</organism>
<evidence type="ECO:0000313" key="5">
    <source>
        <dbReference type="Proteomes" id="UP000222542"/>
    </source>
</evidence>
<dbReference type="Gene3D" id="1.25.40.10">
    <property type="entry name" value="Tetratricopeptide repeat domain"/>
    <property type="match status" value="1"/>
</dbReference>
<gene>
    <name evidence="4" type="ORF">T459_27478</name>
</gene>
<evidence type="ECO:0000256" key="1">
    <source>
        <dbReference type="ARBA" id="ARBA00022737"/>
    </source>
</evidence>
<name>A0A2G2YEJ7_CAPAN</name>
<feature type="repeat" description="PPR" evidence="2">
    <location>
        <begin position="52"/>
        <end position="86"/>
    </location>
</feature>